<dbReference type="Gene3D" id="2.40.110.10">
    <property type="entry name" value="Butyryl-CoA Dehydrogenase, subunit A, domain 2"/>
    <property type="match status" value="1"/>
</dbReference>
<dbReference type="GO" id="GO:0003997">
    <property type="term" value="F:acyl-CoA oxidase activity"/>
    <property type="evidence" value="ECO:0007669"/>
    <property type="project" value="InterPro"/>
</dbReference>
<sequence length="565" mass="62633">MSFPTASLPSTLLFGHISEHLTVGERINISHERAKAIAACYSLTLDDVLRPSQRFWDMYRDYIVTLDGAAVALFSIQLNLAAGTLAPFIESRPELKTLMDDILSFRISAQFLLTELGHGLNALHLETTATMQNDGSFIVDTPNPQAAKYMAPTLPFGGVPRVGILMARLMVRGEDRGIRPFIVSLNDGKTMCTGVTARELPSRLGCKSFGHALTYFDHVKIPSSALLGTIANTADARSQFIETIWRVAIGSMSMSAMVSPALKMASYIAATYSKRRLVVGPRNQTIPILSFRTQQLPILHALAQGYVLDALYQQAITWLSEISVEDINQRNAIATIVKATMIGHWRRTGCSIADRCGAQGMFECNQILPMEMELRGVAIAEGDVLALALRLAPELLLKRYTIPAGQKRDSLLNQHEQKLGEEMSAIIAASQQRHRGDDVNRLLLPRCLQFVDAIGHRMAWEAAITQGLPEPLIRLYEISAVGTDLAWYVEKRLFSRDDFFRQEDEALSTVYSHLQEYLDAMDIAPYAVAAITSDSSWKKFSDSLKVYEGNADYAPFSETIARARL</sequence>
<dbReference type="SUPFAM" id="SSF56645">
    <property type="entry name" value="Acyl-CoA dehydrogenase NM domain-like"/>
    <property type="match status" value="1"/>
</dbReference>
<gene>
    <name evidence="1" type="ORF">QCA50_011906</name>
</gene>
<dbReference type="Proteomes" id="UP001385951">
    <property type="component" value="Unassembled WGS sequence"/>
</dbReference>
<dbReference type="GO" id="GO:0005777">
    <property type="term" value="C:peroxisome"/>
    <property type="evidence" value="ECO:0007669"/>
    <property type="project" value="InterPro"/>
</dbReference>
<dbReference type="GO" id="GO:0055088">
    <property type="term" value="P:lipid homeostasis"/>
    <property type="evidence" value="ECO:0007669"/>
    <property type="project" value="TreeGrafter"/>
</dbReference>
<organism evidence="1 2">
    <name type="scientific">Cerrena zonata</name>
    <dbReference type="NCBI Taxonomy" id="2478898"/>
    <lineage>
        <taxon>Eukaryota</taxon>
        <taxon>Fungi</taxon>
        <taxon>Dikarya</taxon>
        <taxon>Basidiomycota</taxon>
        <taxon>Agaricomycotina</taxon>
        <taxon>Agaricomycetes</taxon>
        <taxon>Polyporales</taxon>
        <taxon>Cerrenaceae</taxon>
        <taxon>Cerrena</taxon>
    </lineage>
</organism>
<dbReference type="EMBL" id="JASBNA010000022">
    <property type="protein sequence ID" value="KAK7685069.1"/>
    <property type="molecule type" value="Genomic_DNA"/>
</dbReference>
<dbReference type="Gene3D" id="1.20.140.10">
    <property type="entry name" value="Butyryl-CoA Dehydrogenase, subunit A, domain 3"/>
    <property type="match status" value="1"/>
</dbReference>
<keyword evidence="2" id="KW-1185">Reference proteome</keyword>
<evidence type="ECO:0008006" key="3">
    <source>
        <dbReference type="Google" id="ProtNLM"/>
    </source>
</evidence>
<comment type="caution">
    <text evidence="1">The sequence shown here is derived from an EMBL/GenBank/DDBJ whole genome shotgun (WGS) entry which is preliminary data.</text>
</comment>
<dbReference type="InterPro" id="IPR012258">
    <property type="entry name" value="Acyl-CoA_oxidase"/>
</dbReference>
<dbReference type="GO" id="GO:0071949">
    <property type="term" value="F:FAD binding"/>
    <property type="evidence" value="ECO:0007669"/>
    <property type="project" value="InterPro"/>
</dbReference>
<dbReference type="GO" id="GO:0033540">
    <property type="term" value="P:fatty acid beta-oxidation using acyl-CoA oxidase"/>
    <property type="evidence" value="ECO:0007669"/>
    <property type="project" value="TreeGrafter"/>
</dbReference>
<dbReference type="AlphaFoldDB" id="A0AAW0G137"/>
<reference evidence="1 2" key="1">
    <citation type="submission" date="2022-09" db="EMBL/GenBank/DDBJ databases">
        <authorList>
            <person name="Palmer J.M."/>
        </authorList>
    </citation>
    <scope>NUCLEOTIDE SEQUENCE [LARGE SCALE GENOMIC DNA]</scope>
    <source>
        <strain evidence="1 2">DSM 7382</strain>
    </source>
</reference>
<dbReference type="PANTHER" id="PTHR10909:SF382">
    <property type="entry name" value="ACYL-COENZYME A OXIDASE"/>
    <property type="match status" value="1"/>
</dbReference>
<dbReference type="InterPro" id="IPR046373">
    <property type="entry name" value="Acyl-CoA_Oxase/DH_mid-dom_sf"/>
</dbReference>
<proteinExistence type="predicted"/>
<name>A0AAW0G137_9APHY</name>
<dbReference type="InterPro" id="IPR009100">
    <property type="entry name" value="AcylCoA_DH/oxidase_NM_dom_sf"/>
</dbReference>
<dbReference type="SUPFAM" id="SSF47203">
    <property type="entry name" value="Acyl-CoA dehydrogenase C-terminal domain-like"/>
    <property type="match status" value="1"/>
</dbReference>
<dbReference type="InterPro" id="IPR036250">
    <property type="entry name" value="AcylCo_DH-like_C"/>
</dbReference>
<dbReference type="GO" id="GO:0005504">
    <property type="term" value="F:fatty acid binding"/>
    <property type="evidence" value="ECO:0007669"/>
    <property type="project" value="TreeGrafter"/>
</dbReference>
<evidence type="ECO:0000313" key="1">
    <source>
        <dbReference type="EMBL" id="KAK7685069.1"/>
    </source>
</evidence>
<protein>
    <recommendedName>
        <fullName evidence="3">Acyl-coenzyme A oxidase</fullName>
    </recommendedName>
</protein>
<evidence type="ECO:0000313" key="2">
    <source>
        <dbReference type="Proteomes" id="UP001385951"/>
    </source>
</evidence>
<accession>A0AAW0G137</accession>
<dbReference type="PANTHER" id="PTHR10909">
    <property type="entry name" value="ELECTRON TRANSPORT OXIDOREDUCTASE"/>
    <property type="match status" value="1"/>
</dbReference>